<sequence>MEQCYQPEIGEAARSRAAEPSEAEILAAVRRVLTADVVEHPEYAQAPASQGWLAGKLLARERPAPGALASRLLGCFRG</sequence>
<organism evidence="1 2">
    <name type="scientific">Leisingera daeponensis</name>
    <dbReference type="NCBI Taxonomy" id="405746"/>
    <lineage>
        <taxon>Bacteria</taxon>
        <taxon>Pseudomonadati</taxon>
        <taxon>Pseudomonadota</taxon>
        <taxon>Alphaproteobacteria</taxon>
        <taxon>Rhodobacterales</taxon>
        <taxon>Roseobacteraceae</taxon>
        <taxon>Leisingera</taxon>
    </lineage>
</organism>
<dbReference type="RefSeq" id="WP_222508920.1">
    <property type="nucleotide sequence ID" value="NZ_JAHVJA010000007.1"/>
</dbReference>
<evidence type="ECO:0000313" key="1">
    <source>
        <dbReference type="EMBL" id="MBY6140746.1"/>
    </source>
</evidence>
<name>A0ABS7NHS0_9RHOB</name>
<dbReference type="Proteomes" id="UP000766629">
    <property type="component" value="Unassembled WGS sequence"/>
</dbReference>
<evidence type="ECO:0000313" key="2">
    <source>
        <dbReference type="Proteomes" id="UP000766629"/>
    </source>
</evidence>
<comment type="caution">
    <text evidence="1">The sequence shown here is derived from an EMBL/GenBank/DDBJ whole genome shotgun (WGS) entry which is preliminary data.</text>
</comment>
<gene>
    <name evidence="1" type="ORF">KUV26_14985</name>
</gene>
<accession>A0ABS7NHS0</accession>
<keyword evidence="2" id="KW-1185">Reference proteome</keyword>
<proteinExistence type="predicted"/>
<dbReference type="EMBL" id="JAHVJA010000007">
    <property type="protein sequence ID" value="MBY6140746.1"/>
    <property type="molecule type" value="Genomic_DNA"/>
</dbReference>
<reference evidence="1 2" key="1">
    <citation type="submission" date="2021-06" db="EMBL/GenBank/DDBJ databases">
        <title>50 bacteria genomes isolated from Dapeng, Shenzhen, China.</title>
        <authorList>
            <person name="Zheng W."/>
            <person name="Yu S."/>
            <person name="Huang Y."/>
        </authorList>
    </citation>
    <scope>NUCLEOTIDE SEQUENCE [LARGE SCALE GENOMIC DNA]</scope>
    <source>
        <strain evidence="1 2">DP1N14-2</strain>
    </source>
</reference>
<protein>
    <submittedName>
        <fullName evidence="1">Uncharacterized protein</fullName>
    </submittedName>
</protein>